<name>A0AA88DJH0_FICCA</name>
<evidence type="ECO:0000313" key="2">
    <source>
        <dbReference type="Proteomes" id="UP001187192"/>
    </source>
</evidence>
<evidence type="ECO:0000313" key="1">
    <source>
        <dbReference type="EMBL" id="GMN50619.1"/>
    </source>
</evidence>
<dbReference type="Gramene" id="FCD_00008306-RA">
    <property type="protein sequence ID" value="FCD_00008306-RA:cds"/>
    <property type="gene ID" value="FCD_00008306"/>
</dbReference>
<gene>
    <name evidence="1" type="ORF">TIFTF001_019788</name>
</gene>
<keyword evidence="2" id="KW-1185">Reference proteome</keyword>
<dbReference type="AlphaFoldDB" id="A0AA88DJH0"/>
<proteinExistence type="predicted"/>
<dbReference type="Proteomes" id="UP001187192">
    <property type="component" value="Unassembled WGS sequence"/>
</dbReference>
<accession>A0AA88DJH0</accession>
<comment type="caution">
    <text evidence="1">The sequence shown here is derived from an EMBL/GenBank/DDBJ whole genome shotgun (WGS) entry which is preliminary data.</text>
</comment>
<sequence>MLHLSSPFNCPIDDMPFYLNESLTPPQDRSRRIPASNNLVIGMLTVDVTNNAALDGCSVCTEGSARGRVASNSLVGMSTTKPALPSGPYVTILGLSAVAKYSKRIDGVRITSREWSKSSIYRRDFDEV</sequence>
<dbReference type="EMBL" id="BTGU01000034">
    <property type="protein sequence ID" value="GMN50619.1"/>
    <property type="molecule type" value="Genomic_DNA"/>
</dbReference>
<organism evidence="1 2">
    <name type="scientific">Ficus carica</name>
    <name type="common">Common fig</name>
    <dbReference type="NCBI Taxonomy" id="3494"/>
    <lineage>
        <taxon>Eukaryota</taxon>
        <taxon>Viridiplantae</taxon>
        <taxon>Streptophyta</taxon>
        <taxon>Embryophyta</taxon>
        <taxon>Tracheophyta</taxon>
        <taxon>Spermatophyta</taxon>
        <taxon>Magnoliopsida</taxon>
        <taxon>eudicotyledons</taxon>
        <taxon>Gunneridae</taxon>
        <taxon>Pentapetalae</taxon>
        <taxon>rosids</taxon>
        <taxon>fabids</taxon>
        <taxon>Rosales</taxon>
        <taxon>Moraceae</taxon>
        <taxon>Ficeae</taxon>
        <taxon>Ficus</taxon>
    </lineage>
</organism>
<protein>
    <submittedName>
        <fullName evidence="1">Uncharacterized protein</fullName>
    </submittedName>
</protein>
<reference evidence="1" key="1">
    <citation type="submission" date="2023-07" db="EMBL/GenBank/DDBJ databases">
        <title>draft genome sequence of fig (Ficus carica).</title>
        <authorList>
            <person name="Takahashi T."/>
            <person name="Nishimura K."/>
        </authorList>
    </citation>
    <scope>NUCLEOTIDE SEQUENCE</scope>
</reference>